<organism evidence="1 2">
    <name type="scientific">Streptomyces citrinus</name>
    <dbReference type="NCBI Taxonomy" id="3118173"/>
    <lineage>
        <taxon>Bacteria</taxon>
        <taxon>Bacillati</taxon>
        <taxon>Actinomycetota</taxon>
        <taxon>Actinomycetes</taxon>
        <taxon>Kitasatosporales</taxon>
        <taxon>Streptomycetaceae</taxon>
        <taxon>Streptomyces</taxon>
    </lineage>
</organism>
<keyword evidence="2" id="KW-1185">Reference proteome</keyword>
<sequence length="142" mass="16151">MGVPQVKPRAEVEQVWPRDGRIRVVGRLHGLTDGAGARWRLLLTRRSRTEHVLRYDAEREGADFTCTWKVSDLAAYDGFTGTEQWDLHLTDGSHTLRVGRKLDDIRGKKAVMVYPEQPVPGADFAVRPYFTVEDNLSLECRS</sequence>
<evidence type="ECO:0000313" key="1">
    <source>
        <dbReference type="EMBL" id="WWQ67212.1"/>
    </source>
</evidence>
<protein>
    <submittedName>
        <fullName evidence="1">Uncharacterized protein</fullName>
    </submittedName>
</protein>
<dbReference type="EMBL" id="CP146022">
    <property type="protein sequence ID" value="WWQ67212.1"/>
    <property type="molecule type" value="Genomic_DNA"/>
</dbReference>
<name>A0ACD5AIZ7_9ACTN</name>
<evidence type="ECO:0000313" key="2">
    <source>
        <dbReference type="Proteomes" id="UP001432251"/>
    </source>
</evidence>
<proteinExistence type="predicted"/>
<gene>
    <name evidence="1" type="ORF">V2W30_30400</name>
</gene>
<accession>A0ACD5AIZ7</accession>
<reference evidence="1" key="1">
    <citation type="journal article" date="2025" name="Int. J. Syst. Evol. Microbiol.">
        <title>Streptomyces citrinus sp. nov., with yellow diffusible pigment.</title>
        <authorList>
            <person name="He Y."/>
            <person name="Yang E."/>
            <person name="Xu J."/>
            <person name="Sun Y."/>
            <person name="Sun L."/>
        </authorList>
    </citation>
    <scope>NUCLEOTIDE SEQUENCE</scope>
    <source>
        <strain evidence="1">Q6</strain>
    </source>
</reference>
<dbReference type="Proteomes" id="UP001432251">
    <property type="component" value="Chromosome"/>
</dbReference>